<evidence type="ECO:0000313" key="2">
    <source>
        <dbReference type="EMBL" id="KAJ5106228.1"/>
    </source>
</evidence>
<sequence length="155" mass="15703">MKISFALLLVALATIAASEKTYNVKCETSDASPYLHNVNELIDNLNKAPQGENSCNPGPVNGCGKTVTGYSGSGGAAYMLCGEGFRCSGDPGGVPCSAGGCGGLMTGLIGGFFAKLRDECQGPDSNGDIRVGGTIELLSGGESDGTELRLFSKPG</sequence>
<comment type="caution">
    <text evidence="2">The sequence shown here is derived from an EMBL/GenBank/DDBJ whole genome shotgun (WGS) entry which is preliminary data.</text>
</comment>
<evidence type="ECO:0000313" key="3">
    <source>
        <dbReference type="Proteomes" id="UP001149165"/>
    </source>
</evidence>
<reference evidence="2" key="1">
    <citation type="submission" date="2022-11" db="EMBL/GenBank/DDBJ databases">
        <authorList>
            <person name="Petersen C."/>
        </authorList>
    </citation>
    <scope>NUCLEOTIDE SEQUENCE</scope>
    <source>
        <strain evidence="2">IBT 30069</strain>
    </source>
</reference>
<gene>
    <name evidence="2" type="ORF">N7456_002903</name>
</gene>
<evidence type="ECO:0000256" key="1">
    <source>
        <dbReference type="SAM" id="SignalP"/>
    </source>
</evidence>
<accession>A0A9W9KI39</accession>
<dbReference type="AlphaFoldDB" id="A0A9W9KI39"/>
<proteinExistence type="predicted"/>
<dbReference type="Proteomes" id="UP001149165">
    <property type="component" value="Unassembled WGS sequence"/>
</dbReference>
<keyword evidence="1" id="KW-0732">Signal</keyword>
<reference evidence="2" key="2">
    <citation type="journal article" date="2023" name="IMA Fungus">
        <title>Comparative genomic study of the Penicillium genus elucidates a diverse pangenome and 15 lateral gene transfer events.</title>
        <authorList>
            <person name="Petersen C."/>
            <person name="Sorensen T."/>
            <person name="Nielsen M.R."/>
            <person name="Sondergaard T.E."/>
            <person name="Sorensen J.L."/>
            <person name="Fitzpatrick D.A."/>
            <person name="Frisvad J.C."/>
            <person name="Nielsen K.L."/>
        </authorList>
    </citation>
    <scope>NUCLEOTIDE SEQUENCE</scope>
    <source>
        <strain evidence="2">IBT 30069</strain>
    </source>
</reference>
<feature type="chain" id="PRO_5040720047" evidence="1">
    <location>
        <begin position="19"/>
        <end position="155"/>
    </location>
</feature>
<organism evidence="2 3">
    <name type="scientific">Penicillium angulare</name>
    <dbReference type="NCBI Taxonomy" id="116970"/>
    <lineage>
        <taxon>Eukaryota</taxon>
        <taxon>Fungi</taxon>
        <taxon>Dikarya</taxon>
        <taxon>Ascomycota</taxon>
        <taxon>Pezizomycotina</taxon>
        <taxon>Eurotiomycetes</taxon>
        <taxon>Eurotiomycetidae</taxon>
        <taxon>Eurotiales</taxon>
        <taxon>Aspergillaceae</taxon>
        <taxon>Penicillium</taxon>
    </lineage>
</organism>
<feature type="signal peptide" evidence="1">
    <location>
        <begin position="1"/>
        <end position="18"/>
    </location>
</feature>
<dbReference type="EMBL" id="JAPQKH010000003">
    <property type="protein sequence ID" value="KAJ5106228.1"/>
    <property type="molecule type" value="Genomic_DNA"/>
</dbReference>
<dbReference type="OrthoDB" id="4965949at2759"/>
<protein>
    <submittedName>
        <fullName evidence="2">Uncharacterized protein</fullName>
    </submittedName>
</protein>
<keyword evidence="3" id="KW-1185">Reference proteome</keyword>
<name>A0A9W9KI39_9EURO</name>